<dbReference type="PANTHER" id="PTHR30246">
    <property type="entry name" value="2-KETO-3-DEOXY-6-PHOSPHOGLUCONATE ALDOLASE"/>
    <property type="match status" value="1"/>
</dbReference>
<dbReference type="Proteomes" id="UP000236162">
    <property type="component" value="Unassembled WGS sequence"/>
</dbReference>
<dbReference type="SUPFAM" id="SSF51569">
    <property type="entry name" value="Aldolase"/>
    <property type="match status" value="1"/>
</dbReference>
<name>A0ABQ0NBY6_9LACO</name>
<keyword evidence="7" id="KW-1185">Reference proteome</keyword>
<dbReference type="Gene3D" id="3.20.20.70">
    <property type="entry name" value="Aldolase class I"/>
    <property type="match status" value="1"/>
</dbReference>
<dbReference type="PANTHER" id="PTHR30246:SF1">
    <property type="entry name" value="2-DEHYDRO-3-DEOXY-6-PHOSPHOGALACTONATE ALDOLASE-RELATED"/>
    <property type="match status" value="1"/>
</dbReference>
<dbReference type="NCBIfam" id="TIGR01182">
    <property type="entry name" value="eda"/>
    <property type="match status" value="1"/>
</dbReference>
<sequence length="214" mass="22514">MQKVEILKNIEAAGVIAVVRGDSPEQATKTSEAAINGGVKGIELTFTVPHADQVIAKLSEKFADTSAVIGAGTVLDTTTARLAIMAGAQFIVAPTFDPDVARLCNLYEIPYIPGCMSVTEMQTAMQYGSSLVKMFPGNILTPKMIGDVKAPFPQISIMPSGGVNLDNLKDWFAAGATVVGAGGNLVGPGDKGDFDTVTENAKKYMAEFKRIKNA</sequence>
<evidence type="ECO:0000313" key="7">
    <source>
        <dbReference type="Proteomes" id="UP000236162"/>
    </source>
</evidence>
<evidence type="ECO:0000256" key="1">
    <source>
        <dbReference type="ARBA" id="ARBA00004761"/>
    </source>
</evidence>
<organism evidence="6 7">
    <name type="scientific">Lactiplantibacillus paraplantarum</name>
    <dbReference type="NCBI Taxonomy" id="60520"/>
    <lineage>
        <taxon>Bacteria</taxon>
        <taxon>Bacillati</taxon>
        <taxon>Bacillota</taxon>
        <taxon>Bacilli</taxon>
        <taxon>Lactobacillales</taxon>
        <taxon>Lactobacillaceae</taxon>
        <taxon>Lactiplantibacillus</taxon>
    </lineage>
</organism>
<dbReference type="Pfam" id="PF01081">
    <property type="entry name" value="Aldolase"/>
    <property type="match status" value="1"/>
</dbReference>
<dbReference type="InterPro" id="IPR013785">
    <property type="entry name" value="Aldolase_TIM"/>
</dbReference>
<evidence type="ECO:0000256" key="4">
    <source>
        <dbReference type="ARBA" id="ARBA00023239"/>
    </source>
</evidence>
<gene>
    <name evidence="6" type="primary">eda</name>
    <name evidence="6" type="ORF">LPPLD21_02125</name>
</gene>
<reference evidence="6 7" key="1">
    <citation type="submission" date="2017-04" db="EMBL/GenBank/DDBJ databases">
        <title>In vitro and in silico characterization of Lactobacillus paraplantarum D2-1, a starter culture for soymilk fermentation.</title>
        <authorList>
            <person name="Endo A."/>
            <person name="Sasaki F."/>
            <person name="Maeno S."/>
            <person name="Kanesaki Y."/>
            <person name="Kubota E."/>
            <person name="Torres G.A."/>
            <person name="Tomita S."/>
            <person name="Nakagawa J."/>
        </authorList>
    </citation>
    <scope>NUCLEOTIDE SEQUENCE [LARGE SCALE GENOMIC DNA]</scope>
    <source>
        <strain evidence="6 7">D2-1</strain>
    </source>
</reference>
<dbReference type="RefSeq" id="WP_021729849.1">
    <property type="nucleotide sequence ID" value="NZ_AVAI01000001.1"/>
</dbReference>
<dbReference type="EMBL" id="BDOR01000012">
    <property type="protein sequence ID" value="GBF02575.1"/>
    <property type="molecule type" value="Genomic_DNA"/>
</dbReference>
<comment type="caution">
    <text evidence="6">The sequence shown here is derived from an EMBL/GenBank/DDBJ whole genome shotgun (WGS) entry which is preliminary data.</text>
</comment>
<dbReference type="InterPro" id="IPR000887">
    <property type="entry name" value="Aldlse_KDPG_KHG"/>
</dbReference>
<protein>
    <submittedName>
        <fullName evidence="6">2-keto-3-deoxy-6-phosphogluconate aldolase</fullName>
    </submittedName>
</protein>
<keyword evidence="5" id="KW-0119">Carbohydrate metabolism</keyword>
<dbReference type="NCBIfam" id="NF005119">
    <property type="entry name" value="PRK06552.1"/>
    <property type="match status" value="1"/>
</dbReference>
<comment type="subunit">
    <text evidence="3">Homotrimer.</text>
</comment>
<evidence type="ECO:0000256" key="3">
    <source>
        <dbReference type="ARBA" id="ARBA00011233"/>
    </source>
</evidence>
<evidence type="ECO:0000256" key="5">
    <source>
        <dbReference type="ARBA" id="ARBA00023277"/>
    </source>
</evidence>
<comment type="similarity">
    <text evidence="2">Belongs to the KHG/KDPG aldolase family.</text>
</comment>
<evidence type="ECO:0000313" key="6">
    <source>
        <dbReference type="EMBL" id="GBF02575.1"/>
    </source>
</evidence>
<comment type="pathway">
    <text evidence="1">Carbohydrate acid metabolism.</text>
</comment>
<accession>A0ABQ0NBY6</accession>
<dbReference type="CDD" id="cd00452">
    <property type="entry name" value="KDPG_aldolase"/>
    <property type="match status" value="1"/>
</dbReference>
<proteinExistence type="inferred from homology"/>
<keyword evidence="4" id="KW-0456">Lyase</keyword>
<evidence type="ECO:0000256" key="2">
    <source>
        <dbReference type="ARBA" id="ARBA00006906"/>
    </source>
</evidence>